<name>A0ABY7VF55_9GAMM</name>
<protein>
    <submittedName>
        <fullName evidence="1">Uncharacterized protein</fullName>
    </submittedName>
</protein>
<organism evidence="1 2">
    <name type="scientific">Thalassomonas haliotis</name>
    <dbReference type="NCBI Taxonomy" id="485448"/>
    <lineage>
        <taxon>Bacteria</taxon>
        <taxon>Pseudomonadati</taxon>
        <taxon>Pseudomonadota</taxon>
        <taxon>Gammaproteobacteria</taxon>
        <taxon>Alteromonadales</taxon>
        <taxon>Colwelliaceae</taxon>
        <taxon>Thalassomonas</taxon>
    </lineage>
</organism>
<evidence type="ECO:0000313" key="2">
    <source>
        <dbReference type="Proteomes" id="UP001215231"/>
    </source>
</evidence>
<reference evidence="1 2" key="1">
    <citation type="journal article" date="2022" name="Mar. Drugs">
        <title>Bioassay-Guided Fractionation Leads to the Detection of Cholic Acid Generated by the Rare Thalassomonas sp.</title>
        <authorList>
            <person name="Pheiffer F."/>
            <person name="Schneider Y.K."/>
            <person name="Hansen E.H."/>
            <person name="Andersen J.H."/>
            <person name="Isaksson J."/>
            <person name="Busche T."/>
            <person name="R C."/>
            <person name="Kalinowski J."/>
            <person name="Zyl L.V."/>
            <person name="Trindade M."/>
        </authorList>
    </citation>
    <scope>NUCLEOTIDE SEQUENCE [LARGE SCALE GENOMIC DNA]</scope>
    <source>
        <strain evidence="1 2">A5K-61T</strain>
    </source>
</reference>
<dbReference type="EMBL" id="CP059693">
    <property type="protein sequence ID" value="WDE12211.1"/>
    <property type="molecule type" value="Genomic_DNA"/>
</dbReference>
<dbReference type="Proteomes" id="UP001215231">
    <property type="component" value="Chromosome"/>
</dbReference>
<keyword evidence="2" id="KW-1185">Reference proteome</keyword>
<gene>
    <name evidence="1" type="ORF">H3N35_01615</name>
</gene>
<dbReference type="RefSeq" id="WP_274052479.1">
    <property type="nucleotide sequence ID" value="NZ_CP059693.1"/>
</dbReference>
<proteinExistence type="predicted"/>
<sequence>MSESNVTDQNFEAKRSQLLSESLELSDDFSKFSDEYSFLCDAFAAVAREPECITPPTSEGIWYVCYRLKIQVRSYRDKINNIHDGLCALKHE</sequence>
<evidence type="ECO:0000313" key="1">
    <source>
        <dbReference type="EMBL" id="WDE12211.1"/>
    </source>
</evidence>
<accession>A0ABY7VF55</accession>